<name>A0A212K490_9BACT</name>
<accession>A0A212K490</accession>
<dbReference type="EMBL" id="FLUM01000003">
    <property type="protein sequence ID" value="SBW06539.1"/>
    <property type="molecule type" value="Genomic_DNA"/>
</dbReference>
<reference evidence="1" key="1">
    <citation type="submission" date="2016-04" db="EMBL/GenBank/DDBJ databases">
        <authorList>
            <person name="Evans L.H."/>
            <person name="Alamgir A."/>
            <person name="Owens N."/>
            <person name="Weber N.D."/>
            <person name="Virtaneva K."/>
            <person name="Barbian K."/>
            <person name="Babar A."/>
            <person name="Rosenke K."/>
        </authorList>
    </citation>
    <scope>NUCLEOTIDE SEQUENCE</scope>
    <source>
        <strain evidence="1">86-1</strain>
    </source>
</reference>
<organism evidence="1">
    <name type="scientific">uncultured Dysgonomonas sp</name>
    <dbReference type="NCBI Taxonomy" id="206096"/>
    <lineage>
        <taxon>Bacteria</taxon>
        <taxon>Pseudomonadati</taxon>
        <taxon>Bacteroidota</taxon>
        <taxon>Bacteroidia</taxon>
        <taxon>Bacteroidales</taxon>
        <taxon>Dysgonomonadaceae</taxon>
        <taxon>Dysgonomonas</taxon>
        <taxon>environmental samples</taxon>
    </lineage>
</organism>
<sequence length="47" mass="5680">MLKLHLFYEKVSQTVIMIKYYEANVNGILLLITEYNLIYLTNEESFY</sequence>
<gene>
    <name evidence="1" type="ORF">KL86DYS1_31401</name>
</gene>
<dbReference type="AlphaFoldDB" id="A0A212K490"/>
<proteinExistence type="predicted"/>
<protein>
    <submittedName>
        <fullName evidence="1">Uncharacterized protein</fullName>
    </submittedName>
</protein>
<evidence type="ECO:0000313" key="1">
    <source>
        <dbReference type="EMBL" id="SBW06539.1"/>
    </source>
</evidence>